<evidence type="ECO:0000313" key="1">
    <source>
        <dbReference type="EMBL" id="CAK5271105.1"/>
    </source>
</evidence>
<accession>A0AAD2Q374</accession>
<organism evidence="1 2">
    <name type="scientific">Mycena citricolor</name>
    <dbReference type="NCBI Taxonomy" id="2018698"/>
    <lineage>
        <taxon>Eukaryota</taxon>
        <taxon>Fungi</taxon>
        <taxon>Dikarya</taxon>
        <taxon>Basidiomycota</taxon>
        <taxon>Agaricomycotina</taxon>
        <taxon>Agaricomycetes</taxon>
        <taxon>Agaricomycetidae</taxon>
        <taxon>Agaricales</taxon>
        <taxon>Marasmiineae</taxon>
        <taxon>Mycenaceae</taxon>
        <taxon>Mycena</taxon>
    </lineage>
</organism>
<sequence length="74" mass="8116">MLGQTEHPKGICTASTIQSVPIAYVLRVVMRTELRFWPGETGVKLSTLIMTFPAWFTSASCCENASDSVSQFTS</sequence>
<name>A0AAD2Q374_9AGAR</name>
<proteinExistence type="predicted"/>
<dbReference type="Proteomes" id="UP001295794">
    <property type="component" value="Unassembled WGS sequence"/>
</dbReference>
<keyword evidence="2" id="KW-1185">Reference proteome</keyword>
<evidence type="ECO:0000313" key="2">
    <source>
        <dbReference type="Proteomes" id="UP001295794"/>
    </source>
</evidence>
<feature type="non-terminal residue" evidence="1">
    <location>
        <position position="74"/>
    </location>
</feature>
<comment type="caution">
    <text evidence="1">The sequence shown here is derived from an EMBL/GenBank/DDBJ whole genome shotgun (WGS) entry which is preliminary data.</text>
</comment>
<protein>
    <submittedName>
        <fullName evidence="1">Uncharacterized protein</fullName>
    </submittedName>
</protein>
<gene>
    <name evidence="1" type="ORF">MYCIT1_LOCUS15992</name>
</gene>
<dbReference type="AlphaFoldDB" id="A0AAD2Q374"/>
<reference evidence="1" key="1">
    <citation type="submission" date="2023-11" db="EMBL/GenBank/DDBJ databases">
        <authorList>
            <person name="De Vega J J."/>
            <person name="De Vega J J."/>
        </authorList>
    </citation>
    <scope>NUCLEOTIDE SEQUENCE</scope>
</reference>
<dbReference type="EMBL" id="CAVNYO010000169">
    <property type="protein sequence ID" value="CAK5271105.1"/>
    <property type="molecule type" value="Genomic_DNA"/>
</dbReference>